<evidence type="ECO:0000313" key="1">
    <source>
        <dbReference type="EMBL" id="WTP51198.1"/>
    </source>
</evidence>
<keyword evidence="2" id="KW-1185">Reference proteome</keyword>
<dbReference type="RefSeq" id="WP_328938323.1">
    <property type="nucleotide sequence ID" value="NZ_CP108133.1"/>
</dbReference>
<protein>
    <submittedName>
        <fullName evidence="1">Uncharacterized protein</fullName>
    </submittedName>
</protein>
<reference evidence="1" key="1">
    <citation type="submission" date="2022-10" db="EMBL/GenBank/DDBJ databases">
        <title>The complete genomes of actinobacterial strains from the NBC collection.</title>
        <authorList>
            <person name="Joergensen T.S."/>
            <person name="Alvarez Arevalo M."/>
            <person name="Sterndorff E.B."/>
            <person name="Faurdal D."/>
            <person name="Vuksanovic O."/>
            <person name="Mourched A.-S."/>
            <person name="Charusanti P."/>
            <person name="Shaw S."/>
            <person name="Blin K."/>
            <person name="Weber T."/>
        </authorList>
    </citation>
    <scope>NUCLEOTIDE SEQUENCE</scope>
    <source>
        <strain evidence="1">NBC_00189</strain>
    </source>
</reference>
<dbReference type="Proteomes" id="UP001432166">
    <property type="component" value="Chromosome"/>
</dbReference>
<dbReference type="InterPro" id="IPR011042">
    <property type="entry name" value="6-blade_b-propeller_TolB-like"/>
</dbReference>
<evidence type="ECO:0000313" key="2">
    <source>
        <dbReference type="Proteomes" id="UP001432166"/>
    </source>
</evidence>
<dbReference type="SUPFAM" id="SSF63829">
    <property type="entry name" value="Calcium-dependent phosphotriesterase"/>
    <property type="match status" value="1"/>
</dbReference>
<sequence>MTISLSHRRGRIMVGASAAILAVAGFGIYGVTADDTDVASVNVEFILGGGSDTNGTGDNLATPGRYQGLAASSDGTVYLFTQENDGMVMWQRKPSGAIKRTSLSGLDEAQAEQAAVAPDGSVYLAADDLWRVDPRGKAVKVIDTDCKKHTPLATVISKFCTEQVTGVAVAEDGSVYIGDQVIWGDDASYVHKVDGDSIELMAGRPPKAGESYELSNPAVKNGINPDPGTKATDVLVSDNLNSGWLAMDGEGLYWRNGPGIVRINHDSTLSPFVTAESPEEITEAESPFAGMGRARDAEIRRNVSDATRGDLAVIPGRSEVYYSDGGAKYKPTKEGAFRWRGIVSDSQEKLLDESGNGKAVYQVAGGKLAPVIAGVQALATSADSLYIAVESESGNDRDNPENWNTAVLRVKLPAKKEH</sequence>
<organism evidence="1 2">
    <name type="scientific">Streptomyces tauricus</name>
    <dbReference type="NCBI Taxonomy" id="68274"/>
    <lineage>
        <taxon>Bacteria</taxon>
        <taxon>Bacillati</taxon>
        <taxon>Actinomycetota</taxon>
        <taxon>Actinomycetes</taxon>
        <taxon>Kitasatosporales</taxon>
        <taxon>Streptomycetaceae</taxon>
        <taxon>Streptomyces</taxon>
        <taxon>Streptomyces aurantiacus group</taxon>
    </lineage>
</organism>
<dbReference type="Gene3D" id="2.120.10.30">
    <property type="entry name" value="TolB, C-terminal domain"/>
    <property type="match status" value="1"/>
</dbReference>
<name>A0ABZ1JHV6_9ACTN</name>
<accession>A0ABZ1JHV6</accession>
<gene>
    <name evidence="1" type="ORF">OG288_24545</name>
</gene>
<proteinExistence type="predicted"/>
<dbReference type="EMBL" id="CP108133">
    <property type="protein sequence ID" value="WTP51198.1"/>
    <property type="molecule type" value="Genomic_DNA"/>
</dbReference>